<dbReference type="STRING" id="6290.A0A0N4VSU9"/>
<dbReference type="Proteomes" id="UP000268014">
    <property type="component" value="Unassembled WGS sequence"/>
</dbReference>
<sequence length="123" mass="13414">MSMKFEVHKTQCGFLRALNGMPSMSHGVWDSWVLIPSGRTGSIVVCEGGTAELECPHGMVISIALANYGRYSARVCYENEELDDVVPMTQCHNPKTMPTLRKRRARLLTAAAPAAVVAYGSRG</sequence>
<protein>
    <submittedName>
        <fullName evidence="3">SUEL-type lectin domain-containing protein</fullName>
    </submittedName>
</protein>
<gene>
    <name evidence="1" type="ORF">HPLM_LOCUS367</name>
</gene>
<name>A0A0N4VSU9_HAEPC</name>
<keyword evidence="2" id="KW-1185">Reference proteome</keyword>
<proteinExistence type="predicted"/>
<dbReference type="OrthoDB" id="1100386at2759"/>
<dbReference type="WBParaSite" id="HPLM_0000036601-mRNA-1">
    <property type="protein sequence ID" value="HPLM_0000036601-mRNA-1"/>
    <property type="gene ID" value="HPLM_0000036601"/>
</dbReference>
<dbReference type="AlphaFoldDB" id="A0A0N4VSU9"/>
<organism evidence="3">
    <name type="scientific">Haemonchus placei</name>
    <name type="common">Barber's pole worm</name>
    <dbReference type="NCBI Taxonomy" id="6290"/>
    <lineage>
        <taxon>Eukaryota</taxon>
        <taxon>Metazoa</taxon>
        <taxon>Ecdysozoa</taxon>
        <taxon>Nematoda</taxon>
        <taxon>Chromadorea</taxon>
        <taxon>Rhabditida</taxon>
        <taxon>Rhabditina</taxon>
        <taxon>Rhabditomorpha</taxon>
        <taxon>Strongyloidea</taxon>
        <taxon>Trichostrongylidae</taxon>
        <taxon>Haemonchus</taxon>
    </lineage>
</organism>
<dbReference type="Gene3D" id="2.60.120.740">
    <property type="match status" value="1"/>
</dbReference>
<reference evidence="1 2" key="2">
    <citation type="submission" date="2018-11" db="EMBL/GenBank/DDBJ databases">
        <authorList>
            <consortium name="Pathogen Informatics"/>
        </authorList>
    </citation>
    <scope>NUCLEOTIDE SEQUENCE [LARGE SCALE GENOMIC DNA]</scope>
    <source>
        <strain evidence="1 2">MHpl1</strain>
    </source>
</reference>
<dbReference type="EMBL" id="UZAF01000241">
    <property type="protein sequence ID" value="VDO05194.1"/>
    <property type="molecule type" value="Genomic_DNA"/>
</dbReference>
<accession>A0A0N4VSU9</accession>
<evidence type="ECO:0000313" key="2">
    <source>
        <dbReference type="Proteomes" id="UP000268014"/>
    </source>
</evidence>
<evidence type="ECO:0000313" key="3">
    <source>
        <dbReference type="WBParaSite" id="HPLM_0000036601-mRNA-1"/>
    </source>
</evidence>
<reference evidence="3" key="1">
    <citation type="submission" date="2017-02" db="UniProtKB">
        <authorList>
            <consortium name="WormBaseParasite"/>
        </authorList>
    </citation>
    <scope>IDENTIFICATION</scope>
</reference>
<dbReference type="InterPro" id="IPR043159">
    <property type="entry name" value="Lectin_gal-bd_sf"/>
</dbReference>
<evidence type="ECO:0000313" key="1">
    <source>
        <dbReference type="EMBL" id="VDO05194.1"/>
    </source>
</evidence>